<dbReference type="EMBL" id="SWLB01000007">
    <property type="protein sequence ID" value="KAF3336815.1"/>
    <property type="molecule type" value="Genomic_DNA"/>
</dbReference>
<feature type="region of interest" description="Disordered" evidence="3">
    <location>
        <begin position="35"/>
        <end position="54"/>
    </location>
</feature>
<evidence type="ECO:0000313" key="5">
    <source>
        <dbReference type="Proteomes" id="UP000623129"/>
    </source>
</evidence>
<dbReference type="GO" id="GO:0006264">
    <property type="term" value="P:mitochondrial DNA replication"/>
    <property type="evidence" value="ECO:0007669"/>
    <property type="project" value="TreeGrafter"/>
</dbReference>
<evidence type="ECO:0000256" key="2">
    <source>
        <dbReference type="PROSITE-ProRule" id="PRU00252"/>
    </source>
</evidence>
<dbReference type="InterPro" id="IPR012340">
    <property type="entry name" value="NA-bd_OB-fold"/>
</dbReference>
<dbReference type="InterPro" id="IPR000424">
    <property type="entry name" value="Primosome_PriB/ssb"/>
</dbReference>
<protein>
    <submittedName>
        <fullName evidence="4">Uncharacterized protein</fullName>
    </submittedName>
</protein>
<dbReference type="InterPro" id="IPR011344">
    <property type="entry name" value="ssDNA-bd"/>
</dbReference>
<dbReference type="GO" id="GO:0042645">
    <property type="term" value="C:mitochondrial nucleoid"/>
    <property type="evidence" value="ECO:0007669"/>
    <property type="project" value="TreeGrafter"/>
</dbReference>
<keyword evidence="1 2" id="KW-0238">DNA-binding</keyword>
<organism evidence="4 5">
    <name type="scientific">Carex littledalei</name>
    <dbReference type="NCBI Taxonomy" id="544730"/>
    <lineage>
        <taxon>Eukaryota</taxon>
        <taxon>Viridiplantae</taxon>
        <taxon>Streptophyta</taxon>
        <taxon>Embryophyta</taxon>
        <taxon>Tracheophyta</taxon>
        <taxon>Spermatophyta</taxon>
        <taxon>Magnoliopsida</taxon>
        <taxon>Liliopsida</taxon>
        <taxon>Poales</taxon>
        <taxon>Cyperaceae</taxon>
        <taxon>Cyperoideae</taxon>
        <taxon>Cariceae</taxon>
        <taxon>Carex</taxon>
        <taxon>Carex subgen. Euthyceras</taxon>
    </lineage>
</organism>
<dbReference type="Pfam" id="PF00436">
    <property type="entry name" value="SSB"/>
    <property type="match status" value="1"/>
</dbReference>
<dbReference type="PANTHER" id="PTHR10302">
    <property type="entry name" value="SINGLE-STRANDED DNA-BINDING PROTEIN"/>
    <property type="match status" value="1"/>
</dbReference>
<comment type="caution">
    <text evidence="4">The sequence shown here is derived from an EMBL/GenBank/DDBJ whole genome shotgun (WGS) entry which is preliminary data.</text>
</comment>
<dbReference type="PROSITE" id="PS50935">
    <property type="entry name" value="SSB"/>
    <property type="match status" value="1"/>
</dbReference>
<dbReference type="GO" id="GO:0003697">
    <property type="term" value="F:single-stranded DNA binding"/>
    <property type="evidence" value="ECO:0007669"/>
    <property type="project" value="InterPro"/>
</dbReference>
<dbReference type="OrthoDB" id="669963at2759"/>
<dbReference type="SUPFAM" id="SSF50249">
    <property type="entry name" value="Nucleic acid-binding proteins"/>
    <property type="match status" value="1"/>
</dbReference>
<dbReference type="Proteomes" id="UP000623129">
    <property type="component" value="Unassembled WGS sequence"/>
</dbReference>
<dbReference type="AlphaFoldDB" id="A0A833QWG1"/>
<sequence>MNFSRALTLLRSASSKQRLLRAPIAAVHSHLFSTKASQNKRPVQKKVKPSPEQDELKANPIMNLKRPTDIPFQTRVANTVELIGTVGVPVQKETLSDGRVTAVSVLIQEYPDLPKVWIPIIFQGELAEVAAAYLKENETVYITGQLNGVTEPVKVNENQANVLVLAQTLQYVVDPGPDSPKNLIDTSAELDVPMIKEKEDSVSYTEAEIAGDLSSLQLWSDLLNNPNDWYDNRADKIGKNTPDFRHKRTNQQLSINKSTPSWVILKLEEPPFLNKGWRSSHPTIKYPQRIGLKDPIGSPKQGEIKKPNSSYVELWDDVVANPQNWVDKRMDKKNGLVKFNYPDFKNKVTKDALWIDTAPRLILEQLGQLKFGSYSVSQGKPFSSDGAQTFSKSPYTNRSQTYLKKNGETATGAVSKDALWKDLVDNPKNWWDNRSRKVKPNHPDFKHKDTGEALWIGKSTPQWVLENIPSENANAKYSTTI</sequence>
<evidence type="ECO:0000256" key="3">
    <source>
        <dbReference type="SAM" id="MobiDB-lite"/>
    </source>
</evidence>
<dbReference type="PANTHER" id="PTHR10302:SF23">
    <property type="entry name" value="PROTEIN OSB4, CHLOROPLASTIC"/>
    <property type="match status" value="1"/>
</dbReference>
<name>A0A833QWG1_9POAL</name>
<reference evidence="4" key="1">
    <citation type="submission" date="2020-01" db="EMBL/GenBank/DDBJ databases">
        <title>Genome sequence of Kobresia littledalei, the first chromosome-level genome in the family Cyperaceae.</title>
        <authorList>
            <person name="Qu G."/>
        </authorList>
    </citation>
    <scope>NUCLEOTIDE SEQUENCE</scope>
    <source>
        <strain evidence="4">C.B.Clarke</strain>
        <tissue evidence="4">Leaf</tissue>
    </source>
</reference>
<evidence type="ECO:0000313" key="4">
    <source>
        <dbReference type="EMBL" id="KAF3336815.1"/>
    </source>
</evidence>
<keyword evidence="5" id="KW-1185">Reference proteome</keyword>
<gene>
    <name evidence="4" type="ORF">FCM35_KLT19401</name>
</gene>
<proteinExistence type="predicted"/>
<accession>A0A833QWG1</accession>
<dbReference type="Gene3D" id="2.40.50.140">
    <property type="entry name" value="Nucleic acid-binding proteins"/>
    <property type="match status" value="1"/>
</dbReference>
<evidence type="ECO:0000256" key="1">
    <source>
        <dbReference type="ARBA" id="ARBA00023125"/>
    </source>
</evidence>